<dbReference type="PANTHER" id="PTHR24173">
    <property type="entry name" value="ANKYRIN REPEAT CONTAINING"/>
    <property type="match status" value="1"/>
</dbReference>
<dbReference type="InterPro" id="IPR002110">
    <property type="entry name" value="Ankyrin_rpt"/>
</dbReference>
<name>A0ABR4CMT9_9HELO</name>
<dbReference type="PROSITE" id="PS50297">
    <property type="entry name" value="ANK_REP_REGION"/>
    <property type="match status" value="4"/>
</dbReference>
<dbReference type="InterPro" id="IPR036770">
    <property type="entry name" value="Ankyrin_rpt-contain_sf"/>
</dbReference>
<dbReference type="EMBL" id="JAZHXI010000006">
    <property type="protein sequence ID" value="KAL2070583.1"/>
    <property type="molecule type" value="Genomic_DNA"/>
</dbReference>
<dbReference type="InterPro" id="IPR056884">
    <property type="entry name" value="NPHP3-like_N"/>
</dbReference>
<dbReference type="SUPFAM" id="SSF48403">
    <property type="entry name" value="Ankyrin repeat"/>
    <property type="match status" value="3"/>
</dbReference>
<feature type="repeat" description="ANK" evidence="3">
    <location>
        <begin position="1218"/>
        <end position="1250"/>
    </location>
</feature>
<dbReference type="SUPFAM" id="SSF52540">
    <property type="entry name" value="P-loop containing nucleoside triphosphate hydrolases"/>
    <property type="match status" value="1"/>
</dbReference>
<evidence type="ECO:0000259" key="5">
    <source>
        <dbReference type="Pfam" id="PF24883"/>
    </source>
</evidence>
<reference evidence="6 7" key="1">
    <citation type="journal article" date="2024" name="Commun. Biol.">
        <title>Comparative genomic analysis of thermophilic fungi reveals convergent evolutionary adaptations and gene losses.</title>
        <authorList>
            <person name="Steindorff A.S."/>
            <person name="Aguilar-Pontes M.V."/>
            <person name="Robinson A.J."/>
            <person name="Andreopoulos B."/>
            <person name="LaButti K."/>
            <person name="Kuo A."/>
            <person name="Mondo S."/>
            <person name="Riley R."/>
            <person name="Otillar R."/>
            <person name="Haridas S."/>
            <person name="Lipzen A."/>
            <person name="Grimwood J."/>
            <person name="Schmutz J."/>
            <person name="Clum A."/>
            <person name="Reid I.D."/>
            <person name="Moisan M.C."/>
            <person name="Butler G."/>
            <person name="Nguyen T.T.M."/>
            <person name="Dewar K."/>
            <person name="Conant G."/>
            <person name="Drula E."/>
            <person name="Henrissat B."/>
            <person name="Hansel C."/>
            <person name="Singer S."/>
            <person name="Hutchinson M.I."/>
            <person name="de Vries R.P."/>
            <person name="Natvig D.O."/>
            <person name="Powell A.J."/>
            <person name="Tsang A."/>
            <person name="Grigoriev I.V."/>
        </authorList>
    </citation>
    <scope>NUCLEOTIDE SEQUENCE [LARGE SCALE GENOMIC DNA]</scope>
    <source>
        <strain evidence="6 7">CBS 494.80</strain>
    </source>
</reference>
<comment type="caution">
    <text evidence="6">The sequence shown here is derived from an EMBL/GenBank/DDBJ whole genome shotgun (WGS) entry which is preliminary data.</text>
</comment>
<feature type="repeat" description="ANK" evidence="3">
    <location>
        <begin position="1318"/>
        <end position="1350"/>
    </location>
</feature>
<feature type="domain" description="Nephrocystin 3-like N-terminal" evidence="5">
    <location>
        <begin position="346"/>
        <end position="526"/>
    </location>
</feature>
<protein>
    <recommendedName>
        <fullName evidence="5">Nephrocystin 3-like N-terminal domain-containing protein</fullName>
    </recommendedName>
</protein>
<evidence type="ECO:0000313" key="6">
    <source>
        <dbReference type="EMBL" id="KAL2070583.1"/>
    </source>
</evidence>
<evidence type="ECO:0000256" key="4">
    <source>
        <dbReference type="SAM" id="MobiDB-lite"/>
    </source>
</evidence>
<evidence type="ECO:0000256" key="1">
    <source>
        <dbReference type="ARBA" id="ARBA00022737"/>
    </source>
</evidence>
<keyword evidence="2 3" id="KW-0040">ANK repeat</keyword>
<evidence type="ECO:0000256" key="2">
    <source>
        <dbReference type="ARBA" id="ARBA00023043"/>
    </source>
</evidence>
<dbReference type="Pfam" id="PF12796">
    <property type="entry name" value="Ank_2"/>
    <property type="match status" value="3"/>
</dbReference>
<dbReference type="Pfam" id="PF24883">
    <property type="entry name" value="NPHP3_N"/>
    <property type="match status" value="1"/>
</dbReference>
<feature type="region of interest" description="Disordered" evidence="4">
    <location>
        <begin position="1"/>
        <end position="37"/>
    </location>
</feature>
<keyword evidence="7" id="KW-1185">Reference proteome</keyword>
<dbReference type="Gene3D" id="1.25.40.20">
    <property type="entry name" value="Ankyrin repeat-containing domain"/>
    <property type="match status" value="2"/>
</dbReference>
<feature type="region of interest" description="Disordered" evidence="4">
    <location>
        <begin position="800"/>
        <end position="823"/>
    </location>
</feature>
<feature type="repeat" description="ANK" evidence="3">
    <location>
        <begin position="1500"/>
        <end position="1520"/>
    </location>
</feature>
<evidence type="ECO:0000313" key="7">
    <source>
        <dbReference type="Proteomes" id="UP001595075"/>
    </source>
</evidence>
<proteinExistence type="predicted"/>
<sequence length="1596" mass="181296">MDRLRGQFSRASGAQKHESVDEAVVPPRLSNPHPSMMHVNEENEDVYGLRELWPGELKGYETSIDIIAIHGLNGHIEKTWTENDSFWLRDFLPTALLEQARIFSYGYNSQIAFSGTASRVDDYARSLLERIRAKRRAFHGDERPIIFICHSLGGIVLKKALIIAHEKSDRYSSISRDTFGVMFMGTPHRGSDIAFWGKLFGTMADILTAGSIRTQLLKDLQPKSSCLGDICLQFVERSQTLRIFTIYERLKIRGVPSLVVDKDSAMLLLPNETAVPIEADHRSMCRFSSEKSEKFQLVLDCLRELVEDALEQKQPHFTSTRSSFVDSLNIIDPDILLRQITRPSPGTCAWITTNELFTDWRDVSTNKILWISGIPGVGKTTLMRYVIEIQRRWLQKRTSSKANQSLVAFFFCSSDDPLRKSYASFLRSILYQILSQRNELFRYLDDSTLEQYIAIAGEEQDNPSEIGIEILRSTLLTILQRSKEVNFWIFVDATDELAADSRDALFKLATDILEQDVIHKIKLVFSDRVVPFSRRFRSRCNEIEMHGSGETGKDVHRFISTKIEDLCTDGIIPWQHQTEIEETFMELSEGNFLQASLAWKNFYSGVSYWSPRVIKTRLENIRKISKEATAYYCSLLERIPEDSQKVARQGFTWVLGSRKPLNVSELQHAVAIGAGQNSWADLVESLGFNFEVQFDQAFGYLLKVEPDHSVRFTHTTIKELLTSPPQNLSPSNSNTLAKFAIRECDIDAELAKACIIILSFRDFGRLRNIAQQVLTEEVKEALGIALNGVKNLKNVDFSKYDDGNDSQGNSDGDGRSSELRQRSRQGHLQIDHHSLFSYCVAHWNYHCSQGGSSSEVVVSLTRFASLRQSYFSHLVAMLLGKAKVYRGAVWDSIDQFARVPPLHLMMRIGDHPAVVENLIGRGQNPNGTDSSGWSPLVWAALENRLESLQMLLAQEATIVSLHGSNAMADGAIHLACKGGANTSIIQRLIDDPRADINAKGRDGWTVLHWCLSRAHLLSITQSLLARKDLDVNIQDSHSCTYLDKLFHDGQDESTALKLVSRWDMPSNWFHRDLARNPRNLNEERPQMSFLHTASVLRWHAIEKSILLTQPFEALQPEPDGMNLLERYAFHGIEDGLRDVLEALPGISLHANSRLLQLCAQQDWEIIVEQLRVKFDVDDTVPDTKGRTIAHLACEFQWRSIISLVKNKSPSWLNQQRLDGKTALHVAAEHRNKLACEALLEAGADYMIRDNNQQLPIHVAAEEGHGSIVRLFLKQPFHRYGKDEQGRHLLHLLVMWQSDFFIRQCLKHLPWKIDVVDKSRRSPLHYAAIFDNWAALKILLEIGSNPNAKDGFGNLPIHYALSSGSRSCVQSLLLYGADLHSLNMFQRNALHLALASENVELIDFVLEELGEDAENLRIQIHQKDRFGGTLLCRICEWNTSKHKPIRSYQDDEDEDIDELMFDIDLYDTPGYIKWKMVCDRVRKYIRIFKALGADVNTQDKSGDTPLHVATRSGNEVAVKTLSEFEDIDVSIRDGNGYTLLDWAMVDGRRSIAKSLRQRGAQHSDDWKTSLKPLYTPWVDELTIDEGAPEAWSLAIID</sequence>
<dbReference type="SMART" id="SM00248">
    <property type="entry name" value="ANK"/>
    <property type="match status" value="13"/>
</dbReference>
<dbReference type="InterPro" id="IPR027417">
    <property type="entry name" value="P-loop_NTPase"/>
</dbReference>
<dbReference type="InterPro" id="IPR029058">
    <property type="entry name" value="AB_hydrolase_fold"/>
</dbReference>
<dbReference type="PANTHER" id="PTHR24173:SF74">
    <property type="entry name" value="ANKYRIN REPEAT DOMAIN-CONTAINING PROTEIN 16"/>
    <property type="match status" value="1"/>
</dbReference>
<dbReference type="Proteomes" id="UP001595075">
    <property type="component" value="Unassembled WGS sequence"/>
</dbReference>
<dbReference type="PROSITE" id="PS50088">
    <property type="entry name" value="ANK_REPEAT"/>
    <property type="match status" value="4"/>
</dbReference>
<dbReference type="Pfam" id="PF13637">
    <property type="entry name" value="Ank_4"/>
    <property type="match status" value="1"/>
</dbReference>
<dbReference type="Gene3D" id="3.40.50.300">
    <property type="entry name" value="P-loop containing nucleotide triphosphate hydrolases"/>
    <property type="match status" value="1"/>
</dbReference>
<evidence type="ECO:0000256" key="3">
    <source>
        <dbReference type="PROSITE-ProRule" id="PRU00023"/>
    </source>
</evidence>
<organism evidence="6 7">
    <name type="scientific">Oculimacula yallundae</name>
    <dbReference type="NCBI Taxonomy" id="86028"/>
    <lineage>
        <taxon>Eukaryota</taxon>
        <taxon>Fungi</taxon>
        <taxon>Dikarya</taxon>
        <taxon>Ascomycota</taxon>
        <taxon>Pezizomycotina</taxon>
        <taxon>Leotiomycetes</taxon>
        <taxon>Helotiales</taxon>
        <taxon>Ploettnerulaceae</taxon>
        <taxon>Oculimacula</taxon>
    </lineage>
</organism>
<feature type="compositionally biased region" description="Basic and acidic residues" evidence="4">
    <location>
        <begin position="812"/>
        <end position="821"/>
    </location>
</feature>
<keyword evidence="1" id="KW-0677">Repeat</keyword>
<feature type="repeat" description="ANK" evidence="3">
    <location>
        <begin position="1351"/>
        <end position="1383"/>
    </location>
</feature>
<dbReference type="Gene3D" id="3.40.50.1820">
    <property type="entry name" value="alpha/beta hydrolase"/>
    <property type="match status" value="1"/>
</dbReference>
<dbReference type="SUPFAM" id="SSF53474">
    <property type="entry name" value="alpha/beta-Hydrolases"/>
    <property type="match status" value="1"/>
</dbReference>
<accession>A0ABR4CMT9</accession>
<gene>
    <name evidence="6" type="ORF">VTL71DRAFT_13609</name>
</gene>